<proteinExistence type="predicted"/>
<dbReference type="RefSeq" id="WP_065857963.1">
    <property type="nucleotide sequence ID" value="NZ_LYPC01000028.1"/>
</dbReference>
<dbReference type="InterPro" id="IPR001119">
    <property type="entry name" value="SLH_dom"/>
</dbReference>
<dbReference type="OrthoDB" id="1829213at2"/>
<dbReference type="PROSITE" id="PS51272">
    <property type="entry name" value="SLH"/>
    <property type="match status" value="3"/>
</dbReference>
<evidence type="ECO:0000259" key="2">
    <source>
        <dbReference type="PROSITE" id="PS51272"/>
    </source>
</evidence>
<dbReference type="PANTHER" id="PTHR43308">
    <property type="entry name" value="OUTER MEMBRANE PROTEIN ALPHA-RELATED"/>
    <property type="match status" value="1"/>
</dbReference>
<reference evidence="4" key="1">
    <citation type="submission" date="2016-05" db="EMBL/GenBank/DDBJ databases">
        <title>Paenibacillus oryzae. sp. nov., isolated from the rice root.</title>
        <authorList>
            <person name="Zhang J."/>
            <person name="Zhang X."/>
        </authorList>
    </citation>
    <scope>NUCLEOTIDE SEQUENCE [LARGE SCALE GENOMIC DNA]</scope>
    <source>
        <strain evidence="4">KCTC13222</strain>
    </source>
</reference>
<dbReference type="Proteomes" id="UP000093309">
    <property type="component" value="Unassembled WGS sequence"/>
</dbReference>
<feature type="domain" description="SLH" evidence="2">
    <location>
        <begin position="2440"/>
        <end position="2500"/>
    </location>
</feature>
<protein>
    <recommendedName>
        <fullName evidence="2">SLH domain-containing protein</fullName>
    </recommendedName>
</protein>
<feature type="domain" description="SLH" evidence="2">
    <location>
        <begin position="2309"/>
        <end position="2368"/>
    </location>
</feature>
<dbReference type="PANTHER" id="PTHR43308:SF5">
    <property type="entry name" value="S-LAYER PROTEIN _ PEPTIDOGLYCAN ENDO-BETA-N-ACETYLGLUCOSAMINIDASE"/>
    <property type="match status" value="1"/>
</dbReference>
<dbReference type="STRING" id="512399.A8709_05690"/>
<sequence length="2500" mass="270332">MRAFRKCLAILVFFTLVMNFPLAALADGLNAKDVTVLSNSFIKVTVDNHSGRFAIRTVDGQPVRKNDQQVDMMFRGDDPESSFTTFRIDGTDYIFGNPYKFAINFLSEVTPPTIVNNPDGTRQIETVWTIKGVSIKQILMLYMDVKDKKNAGNVNIRYEVTNHSGVEVQVGSRILLDTMVGGNDGPAFQVGTAYKVPLQVERKLVDESKLDGSIGPDERALYTLPAYWVMKDKYDKTNPLATNVVAYGFNNFSENDINIVDEMIVGHWNGLANTKWDYQVHPNLDFTTDTNDYGTADSAVALYWNPDRIVKDATKSFETVYGLGEIIEPDKVFSIRYIDPVNQLATKEDGSAYENEGVFNVVAEIENLPAFQMEQSRIDVEMQLANGLKFVDLDERGQIKRDANGKILTKTSDRSSITFKKEATPEEAQNGIEPKYKPGETVTASFKVVAKGKAWPTTKEYMLTASSPETELKLETVKDESIKAQYMSSKANFVFLPAVGEGSQTFVYAMSPKEAYTTDVKYITLNLSNIEAYNTGNATTDPNFDLYLKEIATGHRYKVPVKNSVILQPSGDGQVGDMRITYRTGDLVDASGALLKDADGKELKDLGPDLPLGEYQVEIDYKGDTGDNPDDAKLYDITTSQRFVVSENEEARVKKANLLAVVKKMVNLGQGMTDSAKKELEEAYPGYTVNGGFSAHKALFNQAKSLVEKASKLADPELDITSLLPEVRVPAYRLVAFESEEELEQFKEEGDQTHQEVLVEIKGMINRIGTGTEAKYVVDTKSEPAIINNSVAYRGKDMVFATGQLDVFGLAGKLSSAYKDIPFLNTLNVKGDGTLSVASSGFVFHKGEWTLDFFNGFDKSLTAEDAEEPEAEADKGGEDDSLNGSLKWAAGDLGDRLNPLRQLLIPDVYFNKHSLFAAPSFSISGFGLKFNDFILREDGVSFGGTVNMKIADAEIKNVKFNDKGFVGIDADLKFDLEKSIGLMDSSKSEGEDKKSNVSGEFNLVHYEQKEPGVQNKYDLNFDADLRGITKVHVEIGFKQVPDKRILPNVIAFSAELGDPGVMVAGGTYLTGIRGAIRELADTIAGGSSDVPLTIEAGADVSFGVTPATFYGSIDMTLRRSGIKLVGKMDYRASSTSDRVEMLKEAMVSAQWMTPWFVSASAEIDVMGWDLIIGKASIFLGQNLIKNRIDFEGFVSAKVQVPGKVPIFGGMGLGGVSLGANNDKMWGSVSILFFSLGITYYFNGGIEFGTSGEGLPEGLIYLQVQDPEKGPRLVVLGEGVQTVATSWETKEDAVHEIQYRSVAEGVDVLDNGSMNVGIGGIKVSDEGKLHEIPMNGITGDALLELSYSGNKAPNLVMKDNNGKDYKLIYDETRTNPQANAFTQQGTTDGSNKVYVAMPHDRISGNTWKLYADQSVESKLMNIPQAAKLDEIKLDPSRTDANKFTASWKVSHAKPGDTVSLYLTKDAVSTTKQAFNEEIAAPGDTGLLIAKDLNVANLGTVSGSITSGQTEIDVTKVPLLGDTEDIRGLLSQGNYYLRAELKSTSNFETKTTLNKFEIIDPLAPPAVSDVNVKPAGNGYFDLSFKPAGRGSNQGDSELSYAIDVLQEANGKLSAYPNFSSLQMTEEDLKPYWNESNGQYEHIRLGGWTANSNSSAVNQTSLAGESLEGNIKYTGLEVGQSYVVGVSAAAKPSKLADKHQNLHYAERIDTASTLLPVPSKPKLSAQGSQANQRSVAPSAFLEVLTNQKEQSIAITSDQKNVEVEAIYDDNSLATFDLADQANGSSGTLHFSQFTTDGKYAIELRTRNKTTGDFSVTMLYLTVDTMAPVIYIDTPLTGERTKDGKIKVSGTTSNDAVLEVNGQSVNVSENGSFEGEVSAVSNDPTFPIAFKAHDQAGNTNQASVTLTNGSYQVPVGLVLRKVPNLKVNGSAQVKAYLRMANGKAEVEADPAKLTFSSYLGEAISVTSSGAVKAVKVGAGIAKAEYQLGDGMSLEAMTVVNVEDSIIANTSAVANNGKATKVNILAADLTDAVLVYRVYPKSDGTPIAPKYQDDVSNWTVLPSDGVIPVADGDKVAVAKRPRGGKLNEGVTGLMNAVIWSPSGSGGIGGIGGIFPPVNTDVLVGGEKITSERKDDRILAKIDQANGKNTDKSKLLIQSEDSTATGYEFEISKSVLEQAAGGKQPVSVQLPFAQLTFPAQDALGSGGNIVLKIDRNSSNVQNSFRQMASGLGVDLLGDGQGVSFDLNLPTAYQARSVNAKVAIPAAINAKDITAIVVRDANGNWTTVPWKLDVVNNQPFVSLTLTGSGSVAFISNHKNFSDVGEQDWAKPSISEAAGQLFMLGRTSEQFDPQSHITRAEYPTVLLRVLGLMNEESSSSFADVGLEDWYNRSVGIAAQQGIVNGFEDGTYKPNEELSRMEAMIMVGRSLKLIGSASKLTATEVSDTLGAFKDDASIPDWAREAVALCIKLGIITGQDQSISPADPLTRAQAAAIAMRLSRLTAIRIP</sequence>
<organism evidence="3 4">
    <name type="scientific">Paenibacillus pectinilyticus</name>
    <dbReference type="NCBI Taxonomy" id="512399"/>
    <lineage>
        <taxon>Bacteria</taxon>
        <taxon>Bacillati</taxon>
        <taxon>Bacillota</taxon>
        <taxon>Bacilli</taxon>
        <taxon>Bacillales</taxon>
        <taxon>Paenibacillaceae</taxon>
        <taxon>Paenibacillus</taxon>
    </lineage>
</organism>
<keyword evidence="1" id="KW-0732">Signal</keyword>
<feature type="signal peptide" evidence="1">
    <location>
        <begin position="1"/>
        <end position="26"/>
    </location>
</feature>
<dbReference type="InterPro" id="IPR013783">
    <property type="entry name" value="Ig-like_fold"/>
</dbReference>
<feature type="domain" description="SLH" evidence="2">
    <location>
        <begin position="2369"/>
        <end position="2432"/>
    </location>
</feature>
<gene>
    <name evidence="3" type="ORF">A8709_05690</name>
</gene>
<dbReference type="Pfam" id="PF00395">
    <property type="entry name" value="SLH"/>
    <property type="match status" value="3"/>
</dbReference>
<name>A0A1C0ZSW3_9BACL</name>
<dbReference type="EMBL" id="LYPC01000028">
    <property type="protein sequence ID" value="OCT11174.1"/>
    <property type="molecule type" value="Genomic_DNA"/>
</dbReference>
<dbReference type="InterPro" id="IPR051465">
    <property type="entry name" value="Cell_Envelope_Struct_Comp"/>
</dbReference>
<feature type="chain" id="PRO_5008649452" description="SLH domain-containing protein" evidence="1">
    <location>
        <begin position="27"/>
        <end position="2500"/>
    </location>
</feature>
<evidence type="ECO:0000256" key="1">
    <source>
        <dbReference type="SAM" id="SignalP"/>
    </source>
</evidence>
<evidence type="ECO:0000313" key="4">
    <source>
        <dbReference type="Proteomes" id="UP000093309"/>
    </source>
</evidence>
<comment type="caution">
    <text evidence="3">The sequence shown here is derived from an EMBL/GenBank/DDBJ whole genome shotgun (WGS) entry which is preliminary data.</text>
</comment>
<dbReference type="Gene3D" id="2.60.40.10">
    <property type="entry name" value="Immunoglobulins"/>
    <property type="match status" value="1"/>
</dbReference>
<keyword evidence="4" id="KW-1185">Reference proteome</keyword>
<evidence type="ECO:0000313" key="3">
    <source>
        <dbReference type="EMBL" id="OCT11174.1"/>
    </source>
</evidence>
<accession>A0A1C0ZSW3</accession>